<keyword evidence="4" id="KW-1185">Reference proteome</keyword>
<feature type="domain" description="AAA" evidence="1">
    <location>
        <begin position="37"/>
        <end position="171"/>
    </location>
</feature>
<dbReference type="SUPFAM" id="SSF52540">
    <property type="entry name" value="P-loop containing nucleoside triphosphate hydrolases"/>
    <property type="match status" value="1"/>
</dbReference>
<comment type="caution">
    <text evidence="3">The sequence shown here is derived from an EMBL/GenBank/DDBJ whole genome shotgun (WGS) entry which is preliminary data.</text>
</comment>
<dbReference type="InterPro" id="IPR025420">
    <property type="entry name" value="DUF4143"/>
</dbReference>
<dbReference type="GO" id="GO:0005524">
    <property type="term" value="F:ATP binding"/>
    <property type="evidence" value="ECO:0007669"/>
    <property type="project" value="UniProtKB-KW"/>
</dbReference>
<keyword evidence="3" id="KW-0547">Nucleotide-binding</keyword>
<feature type="domain" description="DUF4143" evidence="2">
    <location>
        <begin position="232"/>
        <end position="381"/>
    </location>
</feature>
<sequence length="441" mass="49207">MNDLFRPVIRQKILDMQAAPLPVLTPRDVWLPAVPGKALAVIGMRRAGKTSFLWQQLAQRHAQGTAREGLLYFSFEDERLAGLQGGDLDVLVEEFYRLHPDWRDQRRCTFFLDEIQVVPGWELFARRLLDTENVELFLSGSSAKLLSREVATSMRGRALEAVVAPFSLREALRHVGQEPQQSPDRLPKAGQSQLDAALERYLAEGGFPEAQGLDARSRTELLRSYVDVVLLRDVLERHNLSQPQVLRWLVQQLLGNAAGGFSINKFHADLRSRGVPVAKETLHQMLAHLEDAFLLHSVALATDSIRRQQVNPRKVYPVDTGLMALFDKSGKPNSGHALETTVLHALLRLGAQVGYVLTPGGFEVDFHAALPDGEQWLVQVCLDIGDTATLQREVRALQDAQALWPGVRCLLVAQFMPPLVDLPPGIELHRASHWLLGTANE</sequence>
<gene>
    <name evidence="3" type="ORF">GCM10022279_04240</name>
</gene>
<name>A0ABP7QKH2_9BURK</name>
<protein>
    <submittedName>
        <fullName evidence="3">ATP-binding protein</fullName>
    </submittedName>
</protein>
<evidence type="ECO:0000259" key="2">
    <source>
        <dbReference type="Pfam" id="PF13635"/>
    </source>
</evidence>
<dbReference type="InterPro" id="IPR041682">
    <property type="entry name" value="AAA_14"/>
</dbReference>
<reference evidence="4" key="1">
    <citation type="journal article" date="2019" name="Int. J. Syst. Evol. Microbiol.">
        <title>The Global Catalogue of Microorganisms (GCM) 10K type strain sequencing project: providing services to taxonomists for standard genome sequencing and annotation.</title>
        <authorList>
            <consortium name="The Broad Institute Genomics Platform"/>
            <consortium name="The Broad Institute Genome Sequencing Center for Infectious Disease"/>
            <person name="Wu L."/>
            <person name="Ma J."/>
        </authorList>
    </citation>
    <scope>NUCLEOTIDE SEQUENCE [LARGE SCALE GENOMIC DNA]</scope>
    <source>
        <strain evidence="4">JCM 17561</strain>
    </source>
</reference>
<evidence type="ECO:0000313" key="4">
    <source>
        <dbReference type="Proteomes" id="UP001501627"/>
    </source>
</evidence>
<evidence type="ECO:0000259" key="1">
    <source>
        <dbReference type="Pfam" id="PF13173"/>
    </source>
</evidence>
<dbReference type="Proteomes" id="UP001501627">
    <property type="component" value="Unassembled WGS sequence"/>
</dbReference>
<evidence type="ECO:0000313" key="3">
    <source>
        <dbReference type="EMBL" id="GAA3984051.1"/>
    </source>
</evidence>
<proteinExistence type="predicted"/>
<dbReference type="InterPro" id="IPR027417">
    <property type="entry name" value="P-loop_NTPase"/>
</dbReference>
<dbReference type="EMBL" id="BAABBP010000002">
    <property type="protein sequence ID" value="GAA3984051.1"/>
    <property type="molecule type" value="Genomic_DNA"/>
</dbReference>
<accession>A0ABP7QKH2</accession>
<keyword evidence="3" id="KW-0067">ATP-binding</keyword>
<organism evidence="3 4">
    <name type="scientific">Comamonas faecalis</name>
    <dbReference type="NCBI Taxonomy" id="1387849"/>
    <lineage>
        <taxon>Bacteria</taxon>
        <taxon>Pseudomonadati</taxon>
        <taxon>Pseudomonadota</taxon>
        <taxon>Betaproteobacteria</taxon>
        <taxon>Burkholderiales</taxon>
        <taxon>Comamonadaceae</taxon>
        <taxon>Comamonas</taxon>
    </lineage>
</organism>
<dbReference type="PANTHER" id="PTHR33295">
    <property type="entry name" value="ATPASE"/>
    <property type="match status" value="1"/>
</dbReference>
<dbReference type="Pfam" id="PF13173">
    <property type="entry name" value="AAA_14"/>
    <property type="match status" value="1"/>
</dbReference>
<dbReference type="PANTHER" id="PTHR33295:SF8">
    <property type="entry name" value="AAA+ ATPASE DOMAIN-CONTAINING PROTEIN"/>
    <property type="match status" value="1"/>
</dbReference>
<dbReference type="RefSeq" id="WP_103045279.1">
    <property type="nucleotide sequence ID" value="NZ_BAABBP010000002.1"/>
</dbReference>
<dbReference type="Pfam" id="PF13635">
    <property type="entry name" value="DUF4143"/>
    <property type="match status" value="1"/>
</dbReference>